<dbReference type="STRING" id="391587.KAOT1_17968"/>
<keyword evidence="10" id="KW-1185">Reference proteome</keyword>
<evidence type="ECO:0000256" key="4">
    <source>
        <dbReference type="ARBA" id="ARBA00022692"/>
    </source>
</evidence>
<dbReference type="Pfam" id="PF07715">
    <property type="entry name" value="Plug"/>
    <property type="match status" value="1"/>
</dbReference>
<keyword evidence="6 7" id="KW-0998">Cell outer membrane</keyword>
<dbReference type="GO" id="GO:0009279">
    <property type="term" value="C:cell outer membrane"/>
    <property type="evidence" value="ECO:0007669"/>
    <property type="project" value="UniProtKB-SubCell"/>
</dbReference>
<dbReference type="Proteomes" id="UP000002945">
    <property type="component" value="Unassembled WGS sequence"/>
</dbReference>
<dbReference type="eggNOG" id="COG4771">
    <property type="taxonomic scope" value="Bacteria"/>
</dbReference>
<evidence type="ECO:0000256" key="3">
    <source>
        <dbReference type="ARBA" id="ARBA00022452"/>
    </source>
</evidence>
<keyword evidence="5 7" id="KW-0472">Membrane</keyword>
<name>A9DTH5_9FLAO</name>
<evidence type="ECO:0000256" key="5">
    <source>
        <dbReference type="ARBA" id="ARBA00023136"/>
    </source>
</evidence>
<accession>A9DTH5</accession>
<feature type="domain" description="TonB-dependent receptor plug" evidence="8">
    <location>
        <begin position="219"/>
        <end position="294"/>
    </location>
</feature>
<proteinExistence type="inferred from homology"/>
<dbReference type="Gene3D" id="2.40.170.20">
    <property type="entry name" value="TonB-dependent receptor, beta-barrel domain"/>
    <property type="match status" value="1"/>
</dbReference>
<dbReference type="PROSITE" id="PS52016">
    <property type="entry name" value="TONB_DEPENDENT_REC_3"/>
    <property type="match status" value="1"/>
</dbReference>
<organism evidence="9 10">
    <name type="scientific">Kordia algicida OT-1</name>
    <dbReference type="NCBI Taxonomy" id="391587"/>
    <lineage>
        <taxon>Bacteria</taxon>
        <taxon>Pseudomonadati</taxon>
        <taxon>Bacteroidota</taxon>
        <taxon>Flavobacteriia</taxon>
        <taxon>Flavobacteriales</taxon>
        <taxon>Flavobacteriaceae</taxon>
        <taxon>Kordia</taxon>
    </lineage>
</organism>
<dbReference type="SUPFAM" id="SSF56935">
    <property type="entry name" value="Porins"/>
    <property type="match status" value="1"/>
</dbReference>
<comment type="similarity">
    <text evidence="7">Belongs to the TonB-dependent receptor family.</text>
</comment>
<dbReference type="Gene3D" id="2.170.130.10">
    <property type="entry name" value="TonB-dependent receptor, plug domain"/>
    <property type="match status" value="1"/>
</dbReference>
<sequence length="847" mass="96133">MATSKKYVYILFFAICHLLSAQNSQEKQLLKDIITSLEKKHDVKFSYAVEDLGTLSITPPKDILTLQEAIAYLNAQTLLNFKMLSERYVTVSTVNKKIAICGYLKNAETNEPLFGATIAVVNEARGSTTSVDGKFTLDEVSPEAKILISYIGFNSEFFQAKELFTTGNCRTINLQPIREDLEEIVITKYLTTGLQKVLDGSTVLNTEEFGILPGQIEPDILQSIQALPGVESSDESIANINVRGGTNDQNLMLWDGIKMYHSGHFFGLISAYNPYLTEKVTVTKNGTSSEYSDGVSSTIKMETKNNITNTFSGGFGFNLISADAFLQVPITEDLEVHISARRSYTDVFNTPTYDQYFDRSFQDSDINTNNTINQAETSSDFVFHDYSAKILYDFNKNHQFRLSFISIDNQLDYMESTVNTSNEASSRISELNQRNIGASGHWKAFWGDKLTTEFSGFYSTYEVDAVDYTVETDQELAQRNEVIETGVKLKALYEITDEIQLRSGYQFNEIGILNRTRVSLPFFDRIKKDVLWNHSFFAEAEYYKENTFVRVGARATYFQQFDEFRLEPRINIRHKISNQFSVKMLGEFKNQTATQIVDFQDDFLGVENRRWILANNEDIPIAKSMQGSAGIEFNHNNFLIDITGFYKNIDGITTAGQGFYNGLQFVDATGSYRSYGVEFLANKTADLYSAWISYTYSKNEYTFDQFTPATFPNNVDVRHSVSAAFNYELMKDLKVSLGGIWRSGRPFTQPVAGNETVQNGNFTQVNYDEPNSSFLDDFKRLDASVSYAFNIHNNIKGTLKAGVLNITNQRNVINRYYEVDSEDTSRAKRIDNVSLRMTPNVSFRVRF</sequence>
<protein>
    <submittedName>
        <fullName evidence="9">Putative outer membrane protein probably involved in nutrient binding</fullName>
    </submittedName>
</protein>
<evidence type="ECO:0000256" key="1">
    <source>
        <dbReference type="ARBA" id="ARBA00004571"/>
    </source>
</evidence>
<dbReference type="HOGENOM" id="CLU_016599_0_0_10"/>
<dbReference type="InterPro" id="IPR012910">
    <property type="entry name" value="Plug_dom"/>
</dbReference>
<dbReference type="OrthoDB" id="9803050at2"/>
<evidence type="ECO:0000313" key="9">
    <source>
        <dbReference type="EMBL" id="EDP97075.1"/>
    </source>
</evidence>
<dbReference type="Pfam" id="PF13715">
    <property type="entry name" value="CarbopepD_reg_2"/>
    <property type="match status" value="1"/>
</dbReference>
<dbReference type="InterPro" id="IPR036942">
    <property type="entry name" value="Beta-barrel_TonB_sf"/>
</dbReference>
<evidence type="ECO:0000259" key="8">
    <source>
        <dbReference type="Pfam" id="PF07715"/>
    </source>
</evidence>
<evidence type="ECO:0000256" key="2">
    <source>
        <dbReference type="ARBA" id="ARBA00022448"/>
    </source>
</evidence>
<keyword evidence="3 7" id="KW-1134">Transmembrane beta strand</keyword>
<comment type="subcellular location">
    <subcellularLocation>
        <location evidence="1 7">Cell outer membrane</location>
        <topology evidence="1 7">Multi-pass membrane protein</topology>
    </subcellularLocation>
</comment>
<dbReference type="InterPro" id="IPR039426">
    <property type="entry name" value="TonB-dep_rcpt-like"/>
</dbReference>
<reference evidence="9 10" key="1">
    <citation type="journal article" date="2011" name="J. Bacteriol.">
        <title>Genome sequence of the algicidal bacterium Kordia algicida OT-1.</title>
        <authorList>
            <person name="Lee H.S."/>
            <person name="Kang S.G."/>
            <person name="Kwon K.K."/>
            <person name="Lee J.H."/>
            <person name="Kim S.J."/>
        </authorList>
    </citation>
    <scope>NUCLEOTIDE SEQUENCE [LARGE SCALE GENOMIC DNA]</scope>
    <source>
        <strain evidence="9 10">OT-1</strain>
    </source>
</reference>
<keyword evidence="4 7" id="KW-0812">Transmembrane</keyword>
<evidence type="ECO:0000313" key="10">
    <source>
        <dbReference type="Proteomes" id="UP000002945"/>
    </source>
</evidence>
<comment type="caution">
    <text evidence="9">The sequence shown here is derived from an EMBL/GenBank/DDBJ whole genome shotgun (WGS) entry which is preliminary data.</text>
</comment>
<gene>
    <name evidence="9" type="ORF">KAOT1_17968</name>
</gene>
<keyword evidence="2 7" id="KW-0813">Transport</keyword>
<dbReference type="RefSeq" id="WP_007096128.1">
    <property type="nucleotide sequence ID" value="NZ_CP142125.1"/>
</dbReference>
<evidence type="ECO:0000256" key="7">
    <source>
        <dbReference type="PROSITE-ProRule" id="PRU01360"/>
    </source>
</evidence>
<dbReference type="SUPFAM" id="SSF49464">
    <property type="entry name" value="Carboxypeptidase regulatory domain-like"/>
    <property type="match status" value="1"/>
</dbReference>
<dbReference type="InterPro" id="IPR037066">
    <property type="entry name" value="Plug_dom_sf"/>
</dbReference>
<dbReference type="AlphaFoldDB" id="A9DTH5"/>
<dbReference type="InterPro" id="IPR008969">
    <property type="entry name" value="CarboxyPept-like_regulatory"/>
</dbReference>
<dbReference type="EMBL" id="ABIB01000003">
    <property type="protein sequence ID" value="EDP97075.1"/>
    <property type="molecule type" value="Genomic_DNA"/>
</dbReference>
<evidence type="ECO:0000256" key="6">
    <source>
        <dbReference type="ARBA" id="ARBA00023237"/>
    </source>
</evidence>